<dbReference type="InterPro" id="IPR050111">
    <property type="entry name" value="C-type_lectin/snaclec_domain"/>
</dbReference>
<comment type="caution">
    <text evidence="5">The sequence shown here is derived from an EMBL/GenBank/DDBJ whole genome shotgun (WGS) entry which is preliminary data.</text>
</comment>
<evidence type="ECO:0000256" key="3">
    <source>
        <dbReference type="SAM" id="MobiDB-lite"/>
    </source>
</evidence>
<dbReference type="EMBL" id="JAICCE010000003">
    <property type="protein sequence ID" value="KAG9279581.1"/>
    <property type="molecule type" value="Genomic_DNA"/>
</dbReference>
<dbReference type="SMART" id="SM00034">
    <property type="entry name" value="CLECT"/>
    <property type="match status" value="1"/>
</dbReference>
<dbReference type="Pfam" id="PF00059">
    <property type="entry name" value="Lectin_C"/>
    <property type="match status" value="1"/>
</dbReference>
<keyword evidence="2" id="KW-1015">Disulfide bond</keyword>
<evidence type="ECO:0000313" key="5">
    <source>
        <dbReference type="EMBL" id="KAG9279581.1"/>
    </source>
</evidence>
<dbReference type="Proteomes" id="UP000752171">
    <property type="component" value="Unassembled WGS sequence"/>
</dbReference>
<feature type="domain" description="C-type lectin" evidence="4">
    <location>
        <begin position="21"/>
        <end position="148"/>
    </location>
</feature>
<dbReference type="InterPro" id="IPR018378">
    <property type="entry name" value="C-type_lectin_CS"/>
</dbReference>
<dbReference type="InterPro" id="IPR016187">
    <property type="entry name" value="CTDL_fold"/>
</dbReference>
<organism evidence="5 6">
    <name type="scientific">Astyanax mexicanus</name>
    <name type="common">Blind cave fish</name>
    <name type="synonym">Astyanax fasciatus mexicanus</name>
    <dbReference type="NCBI Taxonomy" id="7994"/>
    <lineage>
        <taxon>Eukaryota</taxon>
        <taxon>Metazoa</taxon>
        <taxon>Chordata</taxon>
        <taxon>Craniata</taxon>
        <taxon>Vertebrata</taxon>
        <taxon>Euteleostomi</taxon>
        <taxon>Actinopterygii</taxon>
        <taxon>Neopterygii</taxon>
        <taxon>Teleostei</taxon>
        <taxon>Ostariophysi</taxon>
        <taxon>Characiformes</taxon>
        <taxon>Characoidei</taxon>
        <taxon>Acestrorhamphidae</taxon>
        <taxon>Acestrorhamphinae</taxon>
        <taxon>Astyanax</taxon>
    </lineage>
</organism>
<dbReference type="SUPFAM" id="SSF56436">
    <property type="entry name" value="C-type lectin-like"/>
    <property type="match status" value="1"/>
</dbReference>
<sequence length="149" mass="17032">MTDLCRNPKKCGRCGEGWRPFGVKCYFFSTDFLNWTNSRDRCVEKGGHLAIITSQAEQTFVTMHLRGPHWFGLNDLETEGKWMWVNNQPLTDTGVTFWNKGKDGASQPNNRKDEDPSGENCASLGNENGDFTKWFDASCSKTRQYLCEM</sequence>
<keyword evidence="1" id="KW-0430">Lectin</keyword>
<reference evidence="5 6" key="1">
    <citation type="submission" date="2021-07" db="EMBL/GenBank/DDBJ databases">
        <authorList>
            <person name="Imarazene B."/>
            <person name="Zahm M."/>
            <person name="Klopp C."/>
            <person name="Cabau C."/>
            <person name="Beille S."/>
            <person name="Jouanno E."/>
            <person name="Castinel A."/>
            <person name="Lluch J."/>
            <person name="Gil L."/>
            <person name="Kuchtly C."/>
            <person name="Lopez Roques C."/>
            <person name="Donnadieu C."/>
            <person name="Parrinello H."/>
            <person name="Journot L."/>
            <person name="Du K."/>
            <person name="Schartl M."/>
            <person name="Retaux S."/>
            <person name="Guiguen Y."/>
        </authorList>
    </citation>
    <scope>NUCLEOTIDE SEQUENCE [LARGE SCALE GENOMIC DNA]</scope>
    <source>
        <strain evidence="5">Pach_M1</strain>
        <tissue evidence="5">Testis</tissue>
    </source>
</reference>
<dbReference type="GO" id="GO:0030246">
    <property type="term" value="F:carbohydrate binding"/>
    <property type="evidence" value="ECO:0007669"/>
    <property type="project" value="UniProtKB-KW"/>
</dbReference>
<name>A0A8T2MFD7_ASTMX</name>
<evidence type="ECO:0000313" key="6">
    <source>
        <dbReference type="Proteomes" id="UP000752171"/>
    </source>
</evidence>
<protein>
    <submittedName>
        <fullName evidence="5">CD209 antigen-like protein D</fullName>
    </submittedName>
</protein>
<gene>
    <name evidence="5" type="primary">CD209D</name>
    <name evidence="5" type="ORF">AMEX_G5116</name>
</gene>
<evidence type="ECO:0000256" key="1">
    <source>
        <dbReference type="ARBA" id="ARBA00022734"/>
    </source>
</evidence>
<dbReference type="PROSITE" id="PS00615">
    <property type="entry name" value="C_TYPE_LECTIN_1"/>
    <property type="match status" value="1"/>
</dbReference>
<dbReference type="InterPro" id="IPR001304">
    <property type="entry name" value="C-type_lectin-like"/>
</dbReference>
<evidence type="ECO:0000256" key="2">
    <source>
        <dbReference type="ARBA" id="ARBA00023157"/>
    </source>
</evidence>
<evidence type="ECO:0000259" key="4">
    <source>
        <dbReference type="PROSITE" id="PS50041"/>
    </source>
</evidence>
<proteinExistence type="predicted"/>
<feature type="region of interest" description="Disordered" evidence="3">
    <location>
        <begin position="99"/>
        <end position="123"/>
    </location>
</feature>
<dbReference type="InterPro" id="IPR016186">
    <property type="entry name" value="C-type_lectin-like/link_sf"/>
</dbReference>
<dbReference type="Gene3D" id="3.10.100.10">
    <property type="entry name" value="Mannose-Binding Protein A, subunit A"/>
    <property type="match status" value="1"/>
</dbReference>
<dbReference type="InterPro" id="IPR033989">
    <property type="entry name" value="CD209-like_CTLD"/>
</dbReference>
<dbReference type="PROSITE" id="PS50041">
    <property type="entry name" value="C_TYPE_LECTIN_2"/>
    <property type="match status" value="1"/>
</dbReference>
<dbReference type="CDD" id="cd03590">
    <property type="entry name" value="CLECT_DC-SIGN_like"/>
    <property type="match status" value="1"/>
</dbReference>
<accession>A0A8T2MFD7</accession>
<dbReference type="PANTHER" id="PTHR22803">
    <property type="entry name" value="MANNOSE, PHOSPHOLIPASE, LECTIN RECEPTOR RELATED"/>
    <property type="match status" value="1"/>
</dbReference>
<dbReference type="AlphaFoldDB" id="A0A8T2MFD7"/>